<dbReference type="Proteomes" id="UP000076935">
    <property type="component" value="Unassembled WGS sequence"/>
</dbReference>
<comment type="similarity">
    <text evidence="3">Belongs to the peptidase M50B family.</text>
</comment>
<evidence type="ECO:0000256" key="8">
    <source>
        <dbReference type="ARBA" id="ARBA00022833"/>
    </source>
</evidence>
<keyword evidence="4" id="KW-0645">Protease</keyword>
<dbReference type="EMBL" id="LQWY01000005">
    <property type="protein sequence ID" value="OAH62727.1"/>
    <property type="molecule type" value="Genomic_DNA"/>
</dbReference>
<dbReference type="STRING" id="29332.AWH48_05555"/>
<dbReference type="GO" id="GO:0016020">
    <property type="term" value="C:membrane"/>
    <property type="evidence" value="ECO:0007669"/>
    <property type="project" value="UniProtKB-SubCell"/>
</dbReference>
<evidence type="ECO:0000256" key="10">
    <source>
        <dbReference type="ARBA" id="ARBA00023049"/>
    </source>
</evidence>
<evidence type="ECO:0000256" key="6">
    <source>
        <dbReference type="ARBA" id="ARBA00022723"/>
    </source>
</evidence>
<evidence type="ECO:0000313" key="15">
    <source>
        <dbReference type="Proteomes" id="UP000076935"/>
    </source>
</evidence>
<feature type="transmembrane region" description="Helical" evidence="12">
    <location>
        <begin position="6"/>
        <end position="33"/>
    </location>
</feature>
<evidence type="ECO:0000256" key="9">
    <source>
        <dbReference type="ARBA" id="ARBA00022989"/>
    </source>
</evidence>
<feature type="transmembrane region" description="Helical" evidence="12">
    <location>
        <begin position="104"/>
        <end position="125"/>
    </location>
</feature>
<keyword evidence="6" id="KW-0479">Metal-binding</keyword>
<organism evidence="14 15">
    <name type="scientific">Domibacillus aminovorans</name>
    <dbReference type="NCBI Taxonomy" id="29332"/>
    <lineage>
        <taxon>Bacteria</taxon>
        <taxon>Bacillati</taxon>
        <taxon>Bacillota</taxon>
        <taxon>Bacilli</taxon>
        <taxon>Bacillales</taxon>
        <taxon>Bacillaceae</taxon>
        <taxon>Domibacillus</taxon>
    </lineage>
</organism>
<dbReference type="Pfam" id="PF02163">
    <property type="entry name" value="Peptidase_M50"/>
    <property type="match status" value="2"/>
</dbReference>
<sequence length="271" mass="31079">MISVHPLTWLLAAAAAAIGMFAEALCLLIIVFIHELGHAAAAKYCGWRIVKIELLPFGGKLETSEHAGRPLTEEWLVVLAGPMMHIPMTCIGILLLKAGMMEPAIYALFFQLNVLILFFNLLPVLPLDGGKMVLLLLSAVRPYYAAYRLAIHFSFFMLVCLFGAAVYFLPFYIQLILTVSYVAVQLLVMWKEKEYMFIRFLTARFYEPVPLRVKRIHIGNRQSLLEMVRMFRRNRTHLFIVNRKENITESRLLAYYFKGNKKVDEIMGNND</sequence>
<gene>
    <name evidence="14" type="ORF">AWH49_08655</name>
</gene>
<evidence type="ECO:0000256" key="12">
    <source>
        <dbReference type="SAM" id="Phobius"/>
    </source>
</evidence>
<evidence type="ECO:0000256" key="3">
    <source>
        <dbReference type="ARBA" id="ARBA00007931"/>
    </source>
</evidence>
<feature type="domain" description="Peptidase M50" evidence="13">
    <location>
        <begin position="105"/>
        <end position="159"/>
    </location>
</feature>
<dbReference type="InterPro" id="IPR008915">
    <property type="entry name" value="Peptidase_M50"/>
</dbReference>
<keyword evidence="11 12" id="KW-0472">Membrane</keyword>
<feature type="transmembrane region" description="Helical" evidence="12">
    <location>
        <begin position="171"/>
        <end position="190"/>
    </location>
</feature>
<keyword evidence="15" id="KW-1185">Reference proteome</keyword>
<dbReference type="GO" id="GO:0046872">
    <property type="term" value="F:metal ion binding"/>
    <property type="evidence" value="ECO:0007669"/>
    <property type="project" value="UniProtKB-KW"/>
</dbReference>
<dbReference type="PANTHER" id="PTHR39188:SF3">
    <property type="entry name" value="STAGE IV SPORULATION PROTEIN FB"/>
    <property type="match status" value="1"/>
</dbReference>
<keyword evidence="10" id="KW-0482">Metalloprotease</keyword>
<dbReference type="GO" id="GO:0006508">
    <property type="term" value="P:proteolysis"/>
    <property type="evidence" value="ECO:0007669"/>
    <property type="project" value="UniProtKB-KW"/>
</dbReference>
<proteinExistence type="inferred from homology"/>
<feature type="transmembrane region" description="Helical" evidence="12">
    <location>
        <begin position="75"/>
        <end position="98"/>
    </location>
</feature>
<evidence type="ECO:0000256" key="5">
    <source>
        <dbReference type="ARBA" id="ARBA00022692"/>
    </source>
</evidence>
<evidence type="ECO:0000256" key="4">
    <source>
        <dbReference type="ARBA" id="ARBA00022670"/>
    </source>
</evidence>
<evidence type="ECO:0000256" key="11">
    <source>
        <dbReference type="ARBA" id="ARBA00023136"/>
    </source>
</evidence>
<evidence type="ECO:0000259" key="13">
    <source>
        <dbReference type="Pfam" id="PF02163"/>
    </source>
</evidence>
<dbReference type="GO" id="GO:0008237">
    <property type="term" value="F:metallopeptidase activity"/>
    <property type="evidence" value="ECO:0007669"/>
    <property type="project" value="UniProtKB-KW"/>
</dbReference>
<name>A0A177LBP0_9BACI</name>
<dbReference type="PANTHER" id="PTHR39188">
    <property type="entry name" value="MEMBRANE-ASSOCIATED ZINC METALLOPROTEASE M50B"/>
    <property type="match status" value="1"/>
</dbReference>
<reference evidence="14 15" key="1">
    <citation type="submission" date="2016-01" db="EMBL/GenBank/DDBJ databases">
        <title>Investigation of taxonomic status of Bacillus aminovorans.</title>
        <authorList>
            <person name="Verma A."/>
            <person name="Pal Y."/>
            <person name="Krishnamurthi S."/>
        </authorList>
    </citation>
    <scope>NUCLEOTIDE SEQUENCE [LARGE SCALE GENOMIC DNA]</scope>
    <source>
        <strain evidence="14 15">DSM 1314</strain>
    </source>
</reference>
<accession>A0A177LBP0</accession>
<keyword evidence="5 12" id="KW-0812">Transmembrane</keyword>
<dbReference type="RefSeq" id="WP_063964591.1">
    <property type="nucleotide sequence ID" value="NZ_JBCNAN010000033.1"/>
</dbReference>
<feature type="domain" description="Peptidase M50" evidence="13">
    <location>
        <begin position="24"/>
        <end position="96"/>
    </location>
</feature>
<keyword evidence="9 12" id="KW-1133">Transmembrane helix</keyword>
<comment type="caution">
    <text evidence="14">The sequence shown here is derived from an EMBL/GenBank/DDBJ whole genome shotgun (WGS) entry which is preliminary data.</text>
</comment>
<keyword evidence="7" id="KW-0378">Hydrolase</keyword>
<protein>
    <recommendedName>
        <fullName evidence="13">Peptidase M50 domain-containing protein</fullName>
    </recommendedName>
</protein>
<evidence type="ECO:0000256" key="1">
    <source>
        <dbReference type="ARBA" id="ARBA00001947"/>
    </source>
</evidence>
<dbReference type="AlphaFoldDB" id="A0A177LBP0"/>
<comment type="cofactor">
    <cofactor evidence="1">
        <name>Zn(2+)</name>
        <dbReference type="ChEBI" id="CHEBI:29105"/>
    </cofactor>
</comment>
<evidence type="ECO:0000256" key="2">
    <source>
        <dbReference type="ARBA" id="ARBA00004141"/>
    </source>
</evidence>
<evidence type="ECO:0000313" key="14">
    <source>
        <dbReference type="EMBL" id="OAH62727.1"/>
    </source>
</evidence>
<keyword evidence="8" id="KW-0862">Zinc</keyword>
<evidence type="ECO:0000256" key="7">
    <source>
        <dbReference type="ARBA" id="ARBA00022801"/>
    </source>
</evidence>
<feature type="transmembrane region" description="Helical" evidence="12">
    <location>
        <begin position="146"/>
        <end position="165"/>
    </location>
</feature>
<comment type="subcellular location">
    <subcellularLocation>
        <location evidence="2">Membrane</location>
        <topology evidence="2">Multi-pass membrane protein</topology>
    </subcellularLocation>
</comment>